<feature type="chain" id="PRO_5046969072" description="DUF4252 domain-containing protein" evidence="1">
    <location>
        <begin position="20"/>
        <end position="186"/>
    </location>
</feature>
<dbReference type="RefSeq" id="WP_338228037.1">
    <property type="nucleotide sequence ID" value="NZ_BTPE01000004.1"/>
</dbReference>
<evidence type="ECO:0000313" key="2">
    <source>
        <dbReference type="EMBL" id="GMQ33268.1"/>
    </source>
</evidence>
<dbReference type="Proteomes" id="UP001307705">
    <property type="component" value="Unassembled WGS sequence"/>
</dbReference>
<keyword evidence="1" id="KW-0732">Signal</keyword>
<proteinExistence type="predicted"/>
<gene>
    <name evidence="2" type="ORF">Ataiwa_15400</name>
</gene>
<sequence>MKSEILKLSIVIFSLSLMACGSGTENTTSENLPEQAIDYQNKALGDWDACAGMDEDIFRKIFEVPDSYQLMDMSSMNVSKGTCLMFAENDGQKFGIMVQMMSTPSTYKIMAAGILRDFEKVPEELRVKGLGKEAAWVERENRKVSGITVVGDDHVVAIMADHYNTRDRDELQPMLEKYYRHWLKSH</sequence>
<protein>
    <recommendedName>
        <fullName evidence="4">DUF4252 domain-containing protein</fullName>
    </recommendedName>
</protein>
<evidence type="ECO:0008006" key="4">
    <source>
        <dbReference type="Google" id="ProtNLM"/>
    </source>
</evidence>
<dbReference type="PROSITE" id="PS51257">
    <property type="entry name" value="PROKAR_LIPOPROTEIN"/>
    <property type="match status" value="1"/>
</dbReference>
<feature type="signal peptide" evidence="1">
    <location>
        <begin position="1"/>
        <end position="19"/>
    </location>
</feature>
<accession>A0ABQ6PZ91</accession>
<keyword evidence="3" id="KW-1185">Reference proteome</keyword>
<name>A0ABQ6PZ91_9BACT</name>
<reference evidence="2 3" key="1">
    <citation type="submission" date="2023-08" db="EMBL/GenBank/DDBJ databases">
        <title>Draft genome sequence of Algoriphagus taiwanensis.</title>
        <authorList>
            <person name="Takatani N."/>
            <person name="Hosokawa M."/>
            <person name="Sawabe T."/>
        </authorList>
    </citation>
    <scope>NUCLEOTIDE SEQUENCE [LARGE SCALE GENOMIC DNA]</scope>
    <source>
        <strain evidence="2 3">JCM 19755</strain>
    </source>
</reference>
<comment type="caution">
    <text evidence="2">The sequence shown here is derived from an EMBL/GenBank/DDBJ whole genome shotgun (WGS) entry which is preliminary data.</text>
</comment>
<evidence type="ECO:0000256" key="1">
    <source>
        <dbReference type="SAM" id="SignalP"/>
    </source>
</evidence>
<dbReference type="EMBL" id="BTPE01000004">
    <property type="protein sequence ID" value="GMQ33268.1"/>
    <property type="molecule type" value="Genomic_DNA"/>
</dbReference>
<organism evidence="2 3">
    <name type="scientific">Algoriphagus taiwanensis</name>
    <dbReference type="NCBI Taxonomy" id="1445656"/>
    <lineage>
        <taxon>Bacteria</taxon>
        <taxon>Pseudomonadati</taxon>
        <taxon>Bacteroidota</taxon>
        <taxon>Cytophagia</taxon>
        <taxon>Cytophagales</taxon>
        <taxon>Cyclobacteriaceae</taxon>
        <taxon>Algoriphagus</taxon>
    </lineage>
</organism>
<evidence type="ECO:0000313" key="3">
    <source>
        <dbReference type="Proteomes" id="UP001307705"/>
    </source>
</evidence>